<dbReference type="EMBL" id="MU003507">
    <property type="protein sequence ID" value="KAF2470770.1"/>
    <property type="molecule type" value="Genomic_DNA"/>
</dbReference>
<proteinExistence type="predicted"/>
<organism evidence="1 2">
    <name type="scientific">Lindgomyces ingoldianus</name>
    <dbReference type="NCBI Taxonomy" id="673940"/>
    <lineage>
        <taxon>Eukaryota</taxon>
        <taxon>Fungi</taxon>
        <taxon>Dikarya</taxon>
        <taxon>Ascomycota</taxon>
        <taxon>Pezizomycotina</taxon>
        <taxon>Dothideomycetes</taxon>
        <taxon>Pleosporomycetidae</taxon>
        <taxon>Pleosporales</taxon>
        <taxon>Lindgomycetaceae</taxon>
        <taxon>Lindgomyces</taxon>
    </lineage>
</organism>
<evidence type="ECO:0000313" key="1">
    <source>
        <dbReference type="EMBL" id="KAF2470770.1"/>
    </source>
</evidence>
<reference evidence="1" key="1">
    <citation type="journal article" date="2020" name="Stud. Mycol.">
        <title>101 Dothideomycetes genomes: a test case for predicting lifestyles and emergence of pathogens.</title>
        <authorList>
            <person name="Haridas S."/>
            <person name="Albert R."/>
            <person name="Binder M."/>
            <person name="Bloem J."/>
            <person name="Labutti K."/>
            <person name="Salamov A."/>
            <person name="Andreopoulos B."/>
            <person name="Baker S."/>
            <person name="Barry K."/>
            <person name="Bills G."/>
            <person name="Bluhm B."/>
            <person name="Cannon C."/>
            <person name="Castanera R."/>
            <person name="Culley D."/>
            <person name="Daum C."/>
            <person name="Ezra D."/>
            <person name="Gonzalez J."/>
            <person name="Henrissat B."/>
            <person name="Kuo A."/>
            <person name="Liang C."/>
            <person name="Lipzen A."/>
            <person name="Lutzoni F."/>
            <person name="Magnuson J."/>
            <person name="Mondo S."/>
            <person name="Nolan M."/>
            <person name="Ohm R."/>
            <person name="Pangilinan J."/>
            <person name="Park H.-J."/>
            <person name="Ramirez L."/>
            <person name="Alfaro M."/>
            <person name="Sun H."/>
            <person name="Tritt A."/>
            <person name="Yoshinaga Y."/>
            <person name="Zwiers L.-H."/>
            <person name="Turgeon B."/>
            <person name="Goodwin S."/>
            <person name="Spatafora J."/>
            <person name="Crous P."/>
            <person name="Grigoriev I."/>
        </authorList>
    </citation>
    <scope>NUCLEOTIDE SEQUENCE</scope>
    <source>
        <strain evidence="1">ATCC 200398</strain>
    </source>
</reference>
<protein>
    <submittedName>
        <fullName evidence="1">Uncharacterized protein</fullName>
    </submittedName>
</protein>
<accession>A0ACB6QW91</accession>
<keyword evidence="2" id="KW-1185">Reference proteome</keyword>
<sequence length="56" mass="6645">FKPQREDSWYNAIPPQSSDICQNLIRLCLNAHAYWGSAYFARKLIRMSDDKKRLDI</sequence>
<gene>
    <name evidence="1" type="ORF">BDR25DRAFT_224902</name>
</gene>
<feature type="non-terminal residue" evidence="1">
    <location>
        <position position="1"/>
    </location>
</feature>
<name>A0ACB6QW91_9PLEO</name>
<comment type="caution">
    <text evidence="1">The sequence shown here is derived from an EMBL/GenBank/DDBJ whole genome shotgun (WGS) entry which is preliminary data.</text>
</comment>
<evidence type="ECO:0000313" key="2">
    <source>
        <dbReference type="Proteomes" id="UP000799755"/>
    </source>
</evidence>
<dbReference type="Proteomes" id="UP000799755">
    <property type="component" value="Unassembled WGS sequence"/>
</dbReference>